<gene>
    <name evidence="1" type="ORF">PUN28_003088</name>
</gene>
<evidence type="ECO:0000313" key="2">
    <source>
        <dbReference type="Proteomes" id="UP001430953"/>
    </source>
</evidence>
<evidence type="ECO:0000313" key="1">
    <source>
        <dbReference type="EMBL" id="KAL0127567.1"/>
    </source>
</evidence>
<sequence length="131" mass="14853">MSRLKLPGNDIVRSDGKVILVNGRLDSIGNLYRAQPSTIYTSYTYIYVYTLSLYIACCRIETVEDANPSYFRINFDSIERLLPLLQVKSPPEIDAKQSCRTKLCNDRLRGKNVSEGLDKARTSPTEQKSRG</sequence>
<dbReference type="Proteomes" id="UP001430953">
    <property type="component" value="Unassembled WGS sequence"/>
</dbReference>
<reference evidence="1 2" key="1">
    <citation type="submission" date="2023-03" db="EMBL/GenBank/DDBJ databases">
        <title>High recombination rates correlate with genetic variation in Cardiocondyla obscurior ants.</title>
        <authorList>
            <person name="Errbii M."/>
        </authorList>
    </citation>
    <scope>NUCLEOTIDE SEQUENCE [LARGE SCALE GENOMIC DNA]</scope>
    <source>
        <strain evidence="1">Alpha-2009</strain>
        <tissue evidence="1">Whole body</tissue>
    </source>
</reference>
<dbReference type="AlphaFoldDB" id="A0AAW2GMA0"/>
<dbReference type="EMBL" id="JADYXP020000003">
    <property type="protein sequence ID" value="KAL0127567.1"/>
    <property type="molecule type" value="Genomic_DNA"/>
</dbReference>
<keyword evidence="2" id="KW-1185">Reference proteome</keyword>
<name>A0AAW2GMA0_9HYME</name>
<protein>
    <submittedName>
        <fullName evidence="1">Uncharacterized protein</fullName>
    </submittedName>
</protein>
<accession>A0AAW2GMA0</accession>
<proteinExistence type="predicted"/>
<organism evidence="1 2">
    <name type="scientific">Cardiocondyla obscurior</name>
    <dbReference type="NCBI Taxonomy" id="286306"/>
    <lineage>
        <taxon>Eukaryota</taxon>
        <taxon>Metazoa</taxon>
        <taxon>Ecdysozoa</taxon>
        <taxon>Arthropoda</taxon>
        <taxon>Hexapoda</taxon>
        <taxon>Insecta</taxon>
        <taxon>Pterygota</taxon>
        <taxon>Neoptera</taxon>
        <taxon>Endopterygota</taxon>
        <taxon>Hymenoptera</taxon>
        <taxon>Apocrita</taxon>
        <taxon>Aculeata</taxon>
        <taxon>Formicoidea</taxon>
        <taxon>Formicidae</taxon>
        <taxon>Myrmicinae</taxon>
        <taxon>Cardiocondyla</taxon>
    </lineage>
</organism>
<comment type="caution">
    <text evidence="1">The sequence shown here is derived from an EMBL/GenBank/DDBJ whole genome shotgun (WGS) entry which is preliminary data.</text>
</comment>